<feature type="region of interest" description="Disordered" evidence="1">
    <location>
        <begin position="153"/>
        <end position="203"/>
    </location>
</feature>
<dbReference type="Proteomes" id="UP000244722">
    <property type="component" value="Unassembled WGS sequence"/>
</dbReference>
<reference evidence="2 3" key="1">
    <citation type="submission" date="2017-04" db="EMBL/GenBank/DDBJ databases">
        <title>Draft genome sequence of Tuber borchii Vittad., a whitish edible truffle.</title>
        <authorList>
            <consortium name="DOE Joint Genome Institute"/>
            <person name="Murat C."/>
            <person name="Kuo A."/>
            <person name="Barry K.W."/>
            <person name="Clum A."/>
            <person name="Dockter R.B."/>
            <person name="Fauchery L."/>
            <person name="Iotti M."/>
            <person name="Kohler A."/>
            <person name="Labutti K."/>
            <person name="Lindquist E.A."/>
            <person name="Lipzen A."/>
            <person name="Ohm R.A."/>
            <person name="Wang M."/>
            <person name="Grigoriev I.V."/>
            <person name="Zambonelli A."/>
            <person name="Martin F.M."/>
        </authorList>
    </citation>
    <scope>NUCLEOTIDE SEQUENCE [LARGE SCALE GENOMIC DNA]</scope>
    <source>
        <strain evidence="2 3">Tbo3840</strain>
    </source>
</reference>
<dbReference type="AlphaFoldDB" id="A0A2T6ZJM6"/>
<sequence>MAVRGQFLFHIRTNIEELYSFLKDSTAMAQRIQYLLEGDRFMCLPNGYEVHLKFLAPQIADARYDLFVRQRNMWLWFTKETIQQERCEGFTKDNDAIYAELQGQLAGDSLIDALVWNLPVEWGQDSLDPSQETDMSLDFRQMSADLESEFLDSDPASLEDRYRQTEELGPENTRSPDLSSPLSLSLEDFEAREASPGARGNIQ</sequence>
<protein>
    <submittedName>
        <fullName evidence="2">Uncharacterized protein</fullName>
    </submittedName>
</protein>
<evidence type="ECO:0000313" key="3">
    <source>
        <dbReference type="Proteomes" id="UP000244722"/>
    </source>
</evidence>
<evidence type="ECO:0000256" key="1">
    <source>
        <dbReference type="SAM" id="MobiDB-lite"/>
    </source>
</evidence>
<evidence type="ECO:0000313" key="2">
    <source>
        <dbReference type="EMBL" id="PUU75683.1"/>
    </source>
</evidence>
<dbReference type="EMBL" id="NESQ01000218">
    <property type="protein sequence ID" value="PUU75683.1"/>
    <property type="molecule type" value="Genomic_DNA"/>
</dbReference>
<comment type="caution">
    <text evidence="2">The sequence shown here is derived from an EMBL/GenBank/DDBJ whole genome shotgun (WGS) entry which is preliminary data.</text>
</comment>
<name>A0A2T6ZJM6_TUBBO</name>
<organism evidence="2 3">
    <name type="scientific">Tuber borchii</name>
    <name type="common">White truffle</name>
    <dbReference type="NCBI Taxonomy" id="42251"/>
    <lineage>
        <taxon>Eukaryota</taxon>
        <taxon>Fungi</taxon>
        <taxon>Dikarya</taxon>
        <taxon>Ascomycota</taxon>
        <taxon>Pezizomycotina</taxon>
        <taxon>Pezizomycetes</taxon>
        <taxon>Pezizales</taxon>
        <taxon>Tuberaceae</taxon>
        <taxon>Tuber</taxon>
    </lineage>
</organism>
<keyword evidence="3" id="KW-1185">Reference proteome</keyword>
<proteinExistence type="predicted"/>
<gene>
    <name evidence="2" type="ORF">B9Z19DRAFT_1130862</name>
</gene>
<accession>A0A2T6ZJM6</accession>
<feature type="compositionally biased region" description="Low complexity" evidence="1">
    <location>
        <begin position="175"/>
        <end position="186"/>
    </location>
</feature>